<dbReference type="PANTHER" id="PTHR42693:SF53">
    <property type="entry name" value="ENDO-4-O-SULFATASE"/>
    <property type="match status" value="1"/>
</dbReference>
<feature type="chain" id="PRO_5017633823" evidence="3">
    <location>
        <begin position="21"/>
        <end position="524"/>
    </location>
</feature>
<dbReference type="OrthoDB" id="9764377at2"/>
<keyword evidence="3" id="KW-0732">Signal</keyword>
<dbReference type="SUPFAM" id="SSF53649">
    <property type="entry name" value="Alkaline phosphatase-like"/>
    <property type="match status" value="1"/>
</dbReference>
<evidence type="ECO:0000256" key="2">
    <source>
        <dbReference type="ARBA" id="ARBA00022801"/>
    </source>
</evidence>
<feature type="signal peptide" evidence="3">
    <location>
        <begin position="1"/>
        <end position="20"/>
    </location>
</feature>
<dbReference type="CDD" id="cd16025">
    <property type="entry name" value="PAS_like"/>
    <property type="match status" value="1"/>
</dbReference>
<dbReference type="Gene3D" id="3.40.720.10">
    <property type="entry name" value="Alkaline Phosphatase, subunit A"/>
    <property type="match status" value="1"/>
</dbReference>
<comment type="caution">
    <text evidence="5">The sequence shown here is derived from an EMBL/GenBank/DDBJ whole genome shotgun (WGS) entry which is preliminary data.</text>
</comment>
<evidence type="ECO:0000259" key="4">
    <source>
        <dbReference type="Pfam" id="PF00884"/>
    </source>
</evidence>
<dbReference type="InterPro" id="IPR017850">
    <property type="entry name" value="Alkaline_phosphatase_core_sf"/>
</dbReference>
<comment type="similarity">
    <text evidence="1">Belongs to the sulfatase family.</text>
</comment>
<name>A0A3D9L405_MARFU</name>
<sequence>MCRLTWIMIIIYFVCGCAQKAVTDDRPNIVLIMADDMGYSDVGCYGGEINTPNIDQLAYTGLRFTNFYNNGICVPSRASLLTGVYPQKVGIYTNRPAQYTNSVTLGEALKTADYRTLMVGKWHADQTPYQRGFDRYFGLTDGAANHFNPGPQRVGEPEPGRKLSTVPRGYPRRWAIDDKEFLPYETQEKDFYSTDTFTDYALDYLETYKNEDNPFFLYVAYTAPHYPLHAWPEDIEKYKDTYHIGWDSLRAQRFTRLQELGLISKNLTLGARDETVPAWDTVSNKEEWAHTMAVYAAMVDRIDQNVGRLVQKLEELGKRENTLILFLSDNGGCGEDANYTPNIPPGPVDSYRSVDAPWANASNTPYRRFKKWNHEGGIKTPLIVNWPQEIKEGRVTDEIGHIMDFMPTFLELAGGTYPQAYKGNPVAPLDGKSLLPILKGTGVSQQEVLYWQSNPQQHRAVRKGDWKLVSQGDAYETELYDLSVDPLENINLASELPDKVAELDSMFYNWAQRMDIKDQEYIEF</sequence>
<keyword evidence="2" id="KW-0378">Hydrolase</keyword>
<dbReference type="InterPro" id="IPR050738">
    <property type="entry name" value="Sulfatase"/>
</dbReference>
<reference evidence="5 6" key="1">
    <citation type="submission" date="2018-07" db="EMBL/GenBank/DDBJ databases">
        <title>Genomic Encyclopedia of Type Strains, Phase IV (KMG-IV): sequencing the most valuable type-strain genomes for metagenomic binning, comparative biology and taxonomic classification.</title>
        <authorList>
            <person name="Goeker M."/>
        </authorList>
    </citation>
    <scope>NUCLEOTIDE SEQUENCE [LARGE SCALE GENOMIC DNA]</scope>
    <source>
        <strain evidence="5 6">DSM 4134</strain>
    </source>
</reference>
<dbReference type="Proteomes" id="UP000256779">
    <property type="component" value="Unassembled WGS sequence"/>
</dbReference>
<dbReference type="Gene3D" id="3.30.1120.10">
    <property type="match status" value="1"/>
</dbReference>
<dbReference type="GO" id="GO:0004065">
    <property type="term" value="F:arylsulfatase activity"/>
    <property type="evidence" value="ECO:0007669"/>
    <property type="project" value="TreeGrafter"/>
</dbReference>
<dbReference type="PROSITE" id="PS51257">
    <property type="entry name" value="PROKAR_LIPOPROTEIN"/>
    <property type="match status" value="1"/>
</dbReference>
<keyword evidence="6" id="KW-1185">Reference proteome</keyword>
<evidence type="ECO:0000313" key="6">
    <source>
        <dbReference type="Proteomes" id="UP000256779"/>
    </source>
</evidence>
<organism evidence="5 6">
    <name type="scientific">Marinoscillum furvescens DSM 4134</name>
    <dbReference type="NCBI Taxonomy" id="1122208"/>
    <lineage>
        <taxon>Bacteria</taxon>
        <taxon>Pseudomonadati</taxon>
        <taxon>Bacteroidota</taxon>
        <taxon>Cytophagia</taxon>
        <taxon>Cytophagales</taxon>
        <taxon>Reichenbachiellaceae</taxon>
        <taxon>Marinoscillum</taxon>
    </lineage>
</organism>
<dbReference type="PANTHER" id="PTHR42693">
    <property type="entry name" value="ARYLSULFATASE FAMILY MEMBER"/>
    <property type="match status" value="1"/>
</dbReference>
<dbReference type="AlphaFoldDB" id="A0A3D9L405"/>
<protein>
    <submittedName>
        <fullName evidence="5">Arylsulfatase</fullName>
    </submittedName>
</protein>
<accession>A0A3D9L405</accession>
<evidence type="ECO:0000313" key="5">
    <source>
        <dbReference type="EMBL" id="REE00085.1"/>
    </source>
</evidence>
<gene>
    <name evidence="5" type="ORF">C7460_10622</name>
</gene>
<dbReference type="InterPro" id="IPR000917">
    <property type="entry name" value="Sulfatase_N"/>
</dbReference>
<feature type="domain" description="Sulfatase N-terminal" evidence="4">
    <location>
        <begin position="27"/>
        <end position="414"/>
    </location>
</feature>
<dbReference type="Pfam" id="PF00884">
    <property type="entry name" value="Sulfatase"/>
    <property type="match status" value="1"/>
</dbReference>
<proteinExistence type="inferred from homology"/>
<evidence type="ECO:0000256" key="3">
    <source>
        <dbReference type="SAM" id="SignalP"/>
    </source>
</evidence>
<dbReference type="EMBL" id="QREG01000006">
    <property type="protein sequence ID" value="REE00085.1"/>
    <property type="molecule type" value="Genomic_DNA"/>
</dbReference>
<evidence type="ECO:0000256" key="1">
    <source>
        <dbReference type="ARBA" id="ARBA00008779"/>
    </source>
</evidence>